<dbReference type="PRINTS" id="PR00037">
    <property type="entry name" value="HTHLACR"/>
</dbReference>
<keyword evidence="2" id="KW-0805">Transcription regulation</keyword>
<protein>
    <submittedName>
        <fullName evidence="5">DeoR/GlpR family DNA-binding transcription regulator</fullName>
    </submittedName>
</protein>
<evidence type="ECO:0000256" key="3">
    <source>
        <dbReference type="ARBA" id="ARBA00023163"/>
    </source>
</evidence>
<evidence type="ECO:0000313" key="6">
    <source>
        <dbReference type="Proteomes" id="UP001595796"/>
    </source>
</evidence>
<evidence type="ECO:0000259" key="4">
    <source>
        <dbReference type="PROSITE" id="PS51000"/>
    </source>
</evidence>
<gene>
    <name evidence="5" type="ORF">ACFPFW_06175</name>
</gene>
<dbReference type="Pfam" id="PF00455">
    <property type="entry name" value="DeoRC"/>
    <property type="match status" value="1"/>
</dbReference>
<dbReference type="InterPro" id="IPR014036">
    <property type="entry name" value="DeoR-like_C"/>
</dbReference>
<keyword evidence="6" id="KW-1185">Reference proteome</keyword>
<sequence length="262" mass="28811">MAELSFRQKEIVSLARLQGRVGVDDLALRFDVTPQTIRKDLNELCDMRLLSRIHGGAMISSGVENLGYEARRQIAAREKRAIGEAAAKLIPNNSSLFLNIGTTTEEVARALVNHEGLLVITNNLNIATLLYPNPKIEVIVAGGPVRRSDGGVIGGAAVDFIKQFKVDFAVIGTSAIDDEGALLDYDFREVRVSQAIIGNSRKVILVTDRFKFERSAPIRVAHISQVNMFVTDWMSSEKVRGLCREHNVEVVETVGSPPETEQ</sequence>
<evidence type="ECO:0000256" key="1">
    <source>
        <dbReference type="ARBA" id="ARBA00022491"/>
    </source>
</evidence>
<proteinExistence type="predicted"/>
<dbReference type="GO" id="GO:0003677">
    <property type="term" value="F:DNA binding"/>
    <property type="evidence" value="ECO:0007669"/>
    <property type="project" value="UniProtKB-KW"/>
</dbReference>
<dbReference type="InterPro" id="IPR036390">
    <property type="entry name" value="WH_DNA-bd_sf"/>
</dbReference>
<comment type="caution">
    <text evidence="5">The sequence shown here is derived from an EMBL/GenBank/DDBJ whole genome shotgun (WGS) entry which is preliminary data.</text>
</comment>
<dbReference type="PANTHER" id="PTHR30363">
    <property type="entry name" value="HTH-TYPE TRANSCRIPTIONAL REGULATOR SRLR-RELATED"/>
    <property type="match status" value="1"/>
</dbReference>
<dbReference type="SMART" id="SM00420">
    <property type="entry name" value="HTH_DEOR"/>
    <property type="match status" value="1"/>
</dbReference>
<organism evidence="5 6">
    <name type="scientific">Flaviflagellibacter deserti</name>
    <dbReference type="NCBI Taxonomy" id="2267266"/>
    <lineage>
        <taxon>Bacteria</taxon>
        <taxon>Pseudomonadati</taxon>
        <taxon>Pseudomonadota</taxon>
        <taxon>Alphaproteobacteria</taxon>
        <taxon>Hyphomicrobiales</taxon>
        <taxon>Flaviflagellibacter</taxon>
    </lineage>
</organism>
<dbReference type="Proteomes" id="UP001595796">
    <property type="component" value="Unassembled WGS sequence"/>
</dbReference>
<dbReference type="SUPFAM" id="SSF100950">
    <property type="entry name" value="NagB/RpiA/CoA transferase-like"/>
    <property type="match status" value="1"/>
</dbReference>
<dbReference type="Gene3D" id="3.40.50.1360">
    <property type="match status" value="1"/>
</dbReference>
<dbReference type="PANTHER" id="PTHR30363:SF4">
    <property type="entry name" value="GLYCEROL-3-PHOSPHATE REGULON REPRESSOR"/>
    <property type="match status" value="1"/>
</dbReference>
<dbReference type="RefSeq" id="WP_114958376.1">
    <property type="nucleotide sequence ID" value="NZ_JBHSJF010000005.1"/>
</dbReference>
<name>A0ABV9Z1J3_9HYPH</name>
<keyword evidence="3" id="KW-0804">Transcription</keyword>
<keyword evidence="1" id="KW-0678">Repressor</keyword>
<dbReference type="InterPro" id="IPR037171">
    <property type="entry name" value="NagB/RpiA_transferase-like"/>
</dbReference>
<accession>A0ABV9Z1J3</accession>
<dbReference type="PROSITE" id="PS51000">
    <property type="entry name" value="HTH_DEOR_2"/>
    <property type="match status" value="1"/>
</dbReference>
<dbReference type="SMART" id="SM01134">
    <property type="entry name" value="DeoRC"/>
    <property type="match status" value="1"/>
</dbReference>
<dbReference type="SUPFAM" id="SSF46785">
    <property type="entry name" value="Winged helix' DNA-binding domain"/>
    <property type="match status" value="1"/>
</dbReference>
<dbReference type="EMBL" id="JBHSJF010000005">
    <property type="protein sequence ID" value="MFC5067600.1"/>
    <property type="molecule type" value="Genomic_DNA"/>
</dbReference>
<dbReference type="InterPro" id="IPR050313">
    <property type="entry name" value="Carb_Metab_HTH_regulators"/>
</dbReference>
<evidence type="ECO:0000256" key="2">
    <source>
        <dbReference type="ARBA" id="ARBA00023015"/>
    </source>
</evidence>
<keyword evidence="5" id="KW-0238">DNA-binding</keyword>
<reference evidence="6" key="1">
    <citation type="journal article" date="2019" name="Int. J. Syst. Evol. Microbiol.">
        <title>The Global Catalogue of Microorganisms (GCM) 10K type strain sequencing project: providing services to taxonomists for standard genome sequencing and annotation.</title>
        <authorList>
            <consortium name="The Broad Institute Genomics Platform"/>
            <consortium name="The Broad Institute Genome Sequencing Center for Infectious Disease"/>
            <person name="Wu L."/>
            <person name="Ma J."/>
        </authorList>
    </citation>
    <scope>NUCLEOTIDE SEQUENCE [LARGE SCALE GENOMIC DNA]</scope>
    <source>
        <strain evidence="6">CGMCC 1.16444</strain>
    </source>
</reference>
<dbReference type="InterPro" id="IPR001034">
    <property type="entry name" value="DeoR_HTH"/>
</dbReference>
<feature type="domain" description="HTH deoR-type" evidence="4">
    <location>
        <begin position="4"/>
        <end position="59"/>
    </location>
</feature>
<dbReference type="Pfam" id="PF08220">
    <property type="entry name" value="HTH_DeoR"/>
    <property type="match status" value="1"/>
</dbReference>
<evidence type="ECO:0000313" key="5">
    <source>
        <dbReference type="EMBL" id="MFC5067600.1"/>
    </source>
</evidence>